<proteinExistence type="predicted"/>
<dbReference type="EMBL" id="JARAWJ010000122">
    <property type="protein sequence ID" value="MDX3044797.1"/>
    <property type="molecule type" value="Genomic_DNA"/>
</dbReference>
<keyword evidence="3" id="KW-1185">Reference proteome</keyword>
<dbReference type="Proteomes" id="UP001282474">
    <property type="component" value="Unassembled WGS sequence"/>
</dbReference>
<protein>
    <submittedName>
        <fullName evidence="2">Uncharacterized protein</fullName>
    </submittedName>
</protein>
<evidence type="ECO:0000313" key="3">
    <source>
        <dbReference type="Proteomes" id="UP001282474"/>
    </source>
</evidence>
<name>A0ABU4N620_9ACTN</name>
<evidence type="ECO:0000313" key="2">
    <source>
        <dbReference type="EMBL" id="MDX3044797.1"/>
    </source>
</evidence>
<keyword evidence="1" id="KW-0812">Transmembrane</keyword>
<keyword evidence="1" id="KW-1133">Transmembrane helix</keyword>
<reference evidence="2 3" key="1">
    <citation type="journal article" date="2023" name="Microb. Genom.">
        <title>Mesoterricola silvestris gen. nov., sp. nov., Mesoterricola sediminis sp. nov., Geothrix oryzae sp. nov., Geothrix edaphica sp. nov., Geothrix rubra sp. nov., and Geothrix limicola sp. nov., six novel members of Acidobacteriota isolated from soils.</title>
        <authorList>
            <person name="Weisberg A.J."/>
            <person name="Pearce E."/>
            <person name="Kramer C.G."/>
            <person name="Chang J.H."/>
            <person name="Clarke C.R."/>
        </authorList>
    </citation>
    <scope>NUCLEOTIDE SEQUENCE [LARGE SCALE GENOMIC DNA]</scope>
    <source>
        <strain evidence="2 3">NE20-4-1</strain>
    </source>
</reference>
<organism evidence="2 3">
    <name type="scientific">Streptomyces caniscabiei</name>
    <dbReference type="NCBI Taxonomy" id="2746961"/>
    <lineage>
        <taxon>Bacteria</taxon>
        <taxon>Bacillati</taxon>
        <taxon>Actinomycetota</taxon>
        <taxon>Actinomycetes</taxon>
        <taxon>Kitasatosporales</taxon>
        <taxon>Streptomycetaceae</taxon>
        <taxon>Streptomyces</taxon>
    </lineage>
</organism>
<gene>
    <name evidence="2" type="ORF">PV383_47765</name>
</gene>
<evidence type="ECO:0000256" key="1">
    <source>
        <dbReference type="SAM" id="Phobius"/>
    </source>
</evidence>
<dbReference type="RefSeq" id="WP_193383021.1">
    <property type="nucleotide sequence ID" value="NZ_JABXWJ010000036.1"/>
</dbReference>
<keyword evidence="1" id="KW-0472">Membrane</keyword>
<comment type="caution">
    <text evidence="2">The sequence shown here is derived from an EMBL/GenBank/DDBJ whole genome shotgun (WGS) entry which is preliminary data.</text>
</comment>
<sequence>MSDALEKAEAAAREASVNTAAVQIALAALELAKAAQAQPTAAPPACGHQHKPGRSAGEWLAISCAVCVGGIGIAFASIAIAIGGMSVAILALVLRSMWADYQKGR</sequence>
<accession>A0ABU4N620</accession>
<feature type="transmembrane region" description="Helical" evidence="1">
    <location>
        <begin position="60"/>
        <end position="93"/>
    </location>
</feature>